<evidence type="ECO:0000313" key="1">
    <source>
        <dbReference type="EMBL" id="JAT89891.1"/>
    </source>
</evidence>
<accession>A0A1E1WSV5</accession>
<feature type="non-terminal residue" evidence="1">
    <location>
        <position position="1"/>
    </location>
</feature>
<dbReference type="OrthoDB" id="6932257at2759"/>
<feature type="non-terminal residue" evidence="1">
    <location>
        <position position="441"/>
    </location>
</feature>
<sequence>LMKNDLAGEIVDHVKISQLAPNPNCDAKTFITYYIYKWLLKFEVLEDISDAESYTEVLVTQLLQLNVPDLTRSQYGNRQAMKNLQYMETEEAWTEPFIPKAQDILEDEISIWMNQQPPDIYANNDKTVQNQMVHEIAEKIKGKLAADKENDDVPKDIKQWMEKVIKPNERNRVDSLSNSLLERIKKVPQDETIKAKIDAKMQAKTEVAPPVSANSVCQTTESDDYENTIKSFVLKYIEHNCDTHDSLAKGAYIQLLKSELQRFSPLERQELYNKAEAGATGDAFISGNLNRELEYVKDISDWLKNIPIESSYNRVGNKERIELVIGLAKNIVEVEEEVKRTPEAMDFSVYLAGIILQFLEQLPVLPDQKQNVRLMIDQLLTKVVARVNQSPRSVQQTGLSVPEIIEEYIRVYGQEIADDELKLEVWTARLLKEIKKMIVET</sequence>
<dbReference type="EMBL" id="GDQN01001163">
    <property type="protein sequence ID" value="JAT89891.1"/>
    <property type="molecule type" value="Transcribed_RNA"/>
</dbReference>
<proteinExistence type="predicted"/>
<organism evidence="1">
    <name type="scientific">Pectinophora gossypiella</name>
    <name type="common">Cotton pink bollworm</name>
    <name type="synonym">Depressaria gossypiella</name>
    <dbReference type="NCBI Taxonomy" id="13191"/>
    <lineage>
        <taxon>Eukaryota</taxon>
        <taxon>Metazoa</taxon>
        <taxon>Ecdysozoa</taxon>
        <taxon>Arthropoda</taxon>
        <taxon>Hexapoda</taxon>
        <taxon>Insecta</taxon>
        <taxon>Pterygota</taxon>
        <taxon>Neoptera</taxon>
        <taxon>Endopterygota</taxon>
        <taxon>Lepidoptera</taxon>
        <taxon>Glossata</taxon>
        <taxon>Ditrysia</taxon>
        <taxon>Gelechioidea</taxon>
        <taxon>Gelechiidae</taxon>
        <taxon>Apatetrinae</taxon>
        <taxon>Pectinophora</taxon>
    </lineage>
</organism>
<gene>
    <name evidence="1" type="ORF">g.4011</name>
</gene>
<dbReference type="AlphaFoldDB" id="A0A1E1WSV5"/>
<name>A0A1E1WSV5_PECGO</name>
<protein>
    <submittedName>
        <fullName evidence="1">Uncharacterized protein</fullName>
    </submittedName>
</protein>
<reference evidence="1" key="1">
    <citation type="submission" date="2015-09" db="EMBL/GenBank/DDBJ databases">
        <title>De novo assembly of Pectinophora gossypiella (Pink Bollworm) gut transcriptome.</title>
        <authorList>
            <person name="Tassone E.E."/>
        </authorList>
    </citation>
    <scope>NUCLEOTIDE SEQUENCE</scope>
</reference>